<keyword evidence="1" id="KW-1015">Disulfide bond</keyword>
<dbReference type="SUPFAM" id="SSF56436">
    <property type="entry name" value="C-type lectin-like"/>
    <property type="match status" value="1"/>
</dbReference>
<feature type="signal peptide" evidence="2">
    <location>
        <begin position="1"/>
        <end position="22"/>
    </location>
</feature>
<name>A0A553PDF2_TIGCA</name>
<dbReference type="OMA" id="RNARWNW"/>
<organism evidence="4 5">
    <name type="scientific">Tigriopus californicus</name>
    <name type="common">Marine copepod</name>
    <dbReference type="NCBI Taxonomy" id="6832"/>
    <lineage>
        <taxon>Eukaryota</taxon>
        <taxon>Metazoa</taxon>
        <taxon>Ecdysozoa</taxon>
        <taxon>Arthropoda</taxon>
        <taxon>Crustacea</taxon>
        <taxon>Multicrustacea</taxon>
        <taxon>Hexanauplia</taxon>
        <taxon>Copepoda</taxon>
        <taxon>Harpacticoida</taxon>
        <taxon>Harpacticidae</taxon>
        <taxon>Tigriopus</taxon>
    </lineage>
</organism>
<sequence length="302" mass="34350">MSIRQENMWLLFVVLVIAVVNGQNNRFNNQFQNNNNNNNRFVSNGRFVPQNNVPVRNNNNNFNNNVPRNNVVNVVSNNNNNFRATPADARDARGTEVYPGCNGTVCLPEANLCALRKQKPGHFQHQGNSYWFSMASSENALRNARWNWFTGRNYCRKMCMDMVSFENQAEENFVEDILRRTNVDNIHLAGRLCDAEVEGCNQTRFQPLQINGWFWASTLKMMPPTNQASNNQVFNNWASGQPNGALKSDGFGLEACLALRAQGGVFKWYDEACNTRRHLVCEDLPAPNINFVRNQNPGVNIP</sequence>
<dbReference type="EMBL" id="VCGU01000005">
    <property type="protein sequence ID" value="TRY75712.1"/>
    <property type="molecule type" value="Genomic_DNA"/>
</dbReference>
<dbReference type="Proteomes" id="UP000318571">
    <property type="component" value="Chromosome 2"/>
</dbReference>
<accession>A0A553PDF2</accession>
<dbReference type="SMART" id="SM00034">
    <property type="entry name" value="CLECT"/>
    <property type="match status" value="1"/>
</dbReference>
<dbReference type="PROSITE" id="PS50041">
    <property type="entry name" value="C_TYPE_LECTIN_2"/>
    <property type="match status" value="1"/>
</dbReference>
<dbReference type="Gene3D" id="3.10.100.10">
    <property type="entry name" value="Mannose-Binding Protein A, subunit A"/>
    <property type="match status" value="1"/>
</dbReference>
<dbReference type="PANTHER" id="PTHR21407">
    <property type="entry name" value="RE43931P-RELATED"/>
    <property type="match status" value="1"/>
</dbReference>
<evidence type="ECO:0000256" key="2">
    <source>
        <dbReference type="SAM" id="SignalP"/>
    </source>
</evidence>
<dbReference type="InterPro" id="IPR016186">
    <property type="entry name" value="C-type_lectin-like/link_sf"/>
</dbReference>
<proteinExistence type="predicted"/>
<protein>
    <recommendedName>
        <fullName evidence="3">C-type lectin domain-containing protein</fullName>
    </recommendedName>
</protein>
<feature type="domain" description="C-type lectin" evidence="3">
    <location>
        <begin position="125"/>
        <end position="282"/>
    </location>
</feature>
<evidence type="ECO:0000313" key="5">
    <source>
        <dbReference type="Proteomes" id="UP000318571"/>
    </source>
</evidence>
<evidence type="ECO:0000313" key="4">
    <source>
        <dbReference type="EMBL" id="TRY75712.1"/>
    </source>
</evidence>
<dbReference type="AlphaFoldDB" id="A0A553PDF2"/>
<dbReference type="InterPro" id="IPR018378">
    <property type="entry name" value="C-type_lectin_CS"/>
</dbReference>
<dbReference type="InterPro" id="IPR001304">
    <property type="entry name" value="C-type_lectin-like"/>
</dbReference>
<evidence type="ECO:0000256" key="1">
    <source>
        <dbReference type="ARBA" id="ARBA00023157"/>
    </source>
</evidence>
<keyword evidence="2" id="KW-0732">Signal</keyword>
<reference evidence="4 5" key="1">
    <citation type="journal article" date="2018" name="Nat. Ecol. Evol.">
        <title>Genomic signatures of mitonuclear coevolution across populations of Tigriopus californicus.</title>
        <authorList>
            <person name="Barreto F.S."/>
            <person name="Watson E.T."/>
            <person name="Lima T.G."/>
            <person name="Willett C.S."/>
            <person name="Edmands S."/>
            <person name="Li W."/>
            <person name="Burton R.S."/>
        </authorList>
    </citation>
    <scope>NUCLEOTIDE SEQUENCE [LARGE SCALE GENOMIC DNA]</scope>
    <source>
        <strain evidence="4 5">San Diego</strain>
    </source>
</reference>
<dbReference type="CDD" id="cd00037">
    <property type="entry name" value="CLECT"/>
    <property type="match status" value="1"/>
</dbReference>
<evidence type="ECO:0000259" key="3">
    <source>
        <dbReference type="PROSITE" id="PS50041"/>
    </source>
</evidence>
<dbReference type="PROSITE" id="PS00615">
    <property type="entry name" value="C_TYPE_LECTIN_1"/>
    <property type="match status" value="1"/>
</dbReference>
<comment type="caution">
    <text evidence="4">The sequence shown here is derived from an EMBL/GenBank/DDBJ whole genome shotgun (WGS) entry which is preliminary data.</text>
</comment>
<gene>
    <name evidence="4" type="ORF">TCAL_09501</name>
</gene>
<dbReference type="InterPro" id="IPR016187">
    <property type="entry name" value="CTDL_fold"/>
</dbReference>
<dbReference type="STRING" id="6832.A0A553PDF2"/>
<feature type="chain" id="PRO_5022017793" description="C-type lectin domain-containing protein" evidence="2">
    <location>
        <begin position="23"/>
        <end position="302"/>
    </location>
</feature>
<keyword evidence="5" id="KW-1185">Reference proteome</keyword>
<dbReference type="OrthoDB" id="538816at2759"/>